<dbReference type="RefSeq" id="XP_016978406.1">
    <property type="nucleotide sequence ID" value="XM_017122917.1"/>
</dbReference>
<evidence type="ECO:0000256" key="2">
    <source>
        <dbReference type="SAM" id="MobiDB-lite"/>
    </source>
</evidence>
<evidence type="ECO:0000259" key="3">
    <source>
        <dbReference type="Pfam" id="PF13870"/>
    </source>
</evidence>
<sequence length="759" mass="88126">MSFTFRTSSEVSGGTAASTDSESRNRSSSVSIYYQPMIRKKNEENSGPKAVSKKSPKKEVTSSKKATKVAKTSGKSPRKMWQARDTFNTIPKWEKSRASSREPSRRWSQKFSFRDRLSRSSLFDSPSDQTSLMTMASQASILSRVSTISRRSRSPRKRSNQPSLNKPGFWGRHRIHLLKAVKPKVEEVVDKVLDESPDISETERIQIKYIKSSDTTSIRINTISDSDSKRVLTSLISDYESDRESSASELDIRVEKQEDREQVKRINFLNLFGRLPDINMISPTSSKDIVDIPEEEKIVVAAVDKRTYRPSKSETSMDFEKENENTENLYTQTVTSEISSEAAVEIDDEIESEEAPDEAEVEDIREFLLSIRPRATIFDQIISGRDSELHLANKNMVKQFLAGLMNDVVQYAENTSVRMGRLLDKEKMLEELHQLSDDYQYEMHRNQALEKITTEYYVWRKEIASVSKPKHIDVINSERFMSALVELDDRLYQKQNIKKTSSKQICDLKEQLSVARNQDAQKIRHLEEKIRESLCKEGWDHLNIVVDEILQNMSNVRDDISHFREELLSVQHRLQAIKNKSQKMENLGNGLHVNEYISNQAHNQSLGIKVGEKDLELRRLRDRTTYAIHAMTHWTNKKMMNEELLENMKSKLQTQEERKKDLRDRLHVEMVRHKELKRQDKKLRTAGCLMHYPDMLRDYDATVKFLKTKRKVVKQLRLEHKRLEQRNLEIDNNIRLTSVLRTKLSFVSGSFGPNSKKLV</sequence>
<accession>A0A6P4EZE5</accession>
<protein>
    <submittedName>
        <fullName evidence="4">Uncharacterized protein LOC108044063</fullName>
    </submittedName>
</protein>
<dbReference type="Pfam" id="PF13870">
    <property type="entry name" value="CCDC113_CCDC96_CC"/>
    <property type="match status" value="1"/>
</dbReference>
<proteinExistence type="predicted"/>
<dbReference type="AlphaFoldDB" id="A0A6P4EZE5"/>
<feature type="compositionally biased region" description="Polar residues" evidence="2">
    <location>
        <begin position="1"/>
        <end position="17"/>
    </location>
</feature>
<feature type="compositionally biased region" description="Basic residues" evidence="2">
    <location>
        <begin position="150"/>
        <end position="159"/>
    </location>
</feature>
<dbReference type="RefSeq" id="XP_016978406.2">
    <property type="nucleotide sequence ID" value="XM_017122917.2"/>
</dbReference>
<reference evidence="4" key="1">
    <citation type="submission" date="2025-08" db="UniProtKB">
        <authorList>
            <consortium name="RefSeq"/>
        </authorList>
    </citation>
    <scope>IDENTIFICATION</scope>
</reference>
<dbReference type="OrthoDB" id="10254794at2759"/>
<feature type="region of interest" description="Disordered" evidence="2">
    <location>
        <begin position="1"/>
        <end position="110"/>
    </location>
</feature>
<organism evidence="4">
    <name type="scientific">Drosophila rhopaloa</name>
    <name type="common">Fruit fly</name>
    <dbReference type="NCBI Taxonomy" id="1041015"/>
    <lineage>
        <taxon>Eukaryota</taxon>
        <taxon>Metazoa</taxon>
        <taxon>Ecdysozoa</taxon>
        <taxon>Arthropoda</taxon>
        <taxon>Hexapoda</taxon>
        <taxon>Insecta</taxon>
        <taxon>Pterygota</taxon>
        <taxon>Neoptera</taxon>
        <taxon>Endopterygota</taxon>
        <taxon>Diptera</taxon>
        <taxon>Brachycera</taxon>
        <taxon>Muscomorpha</taxon>
        <taxon>Ephydroidea</taxon>
        <taxon>Drosophilidae</taxon>
        <taxon>Drosophila</taxon>
        <taxon>Sophophora</taxon>
    </lineage>
</organism>
<evidence type="ECO:0000256" key="1">
    <source>
        <dbReference type="SAM" id="Coils"/>
    </source>
</evidence>
<feature type="coiled-coil region" evidence="1">
    <location>
        <begin position="706"/>
        <end position="733"/>
    </location>
</feature>
<keyword evidence="1" id="KW-0175">Coiled coil</keyword>
<dbReference type="GeneID" id="108044063"/>
<feature type="compositionally biased region" description="Basic and acidic residues" evidence="2">
    <location>
        <begin position="92"/>
        <end position="105"/>
    </location>
</feature>
<feature type="region of interest" description="Disordered" evidence="2">
    <location>
        <begin position="143"/>
        <end position="167"/>
    </location>
</feature>
<feature type="coiled-coil region" evidence="1">
    <location>
        <begin position="638"/>
        <end position="679"/>
    </location>
</feature>
<dbReference type="InterPro" id="IPR025254">
    <property type="entry name" value="CCDC113/CCDC96_CC"/>
</dbReference>
<name>A0A6P4EZE5_DRORH</name>
<gene>
    <name evidence="4" type="primary">LOC108044063</name>
</gene>
<evidence type="ECO:0000313" key="4">
    <source>
        <dbReference type="RefSeq" id="XP_016978406.1"/>
    </source>
</evidence>
<feature type="domain" description="CCDC113/CCDC96 coiled-coil" evidence="3">
    <location>
        <begin position="553"/>
        <end position="726"/>
    </location>
</feature>